<gene>
    <name evidence="1" type="ORF">FF38_01654</name>
</gene>
<keyword evidence="2" id="KW-1185">Reference proteome</keyword>
<accession>A0A0L0BRN4</accession>
<organism evidence="1 2">
    <name type="scientific">Lucilia cuprina</name>
    <name type="common">Green bottle fly</name>
    <name type="synonym">Australian sheep blowfly</name>
    <dbReference type="NCBI Taxonomy" id="7375"/>
    <lineage>
        <taxon>Eukaryota</taxon>
        <taxon>Metazoa</taxon>
        <taxon>Ecdysozoa</taxon>
        <taxon>Arthropoda</taxon>
        <taxon>Hexapoda</taxon>
        <taxon>Insecta</taxon>
        <taxon>Pterygota</taxon>
        <taxon>Neoptera</taxon>
        <taxon>Endopterygota</taxon>
        <taxon>Diptera</taxon>
        <taxon>Brachycera</taxon>
        <taxon>Muscomorpha</taxon>
        <taxon>Oestroidea</taxon>
        <taxon>Calliphoridae</taxon>
        <taxon>Luciliinae</taxon>
        <taxon>Lucilia</taxon>
    </lineage>
</organism>
<evidence type="ECO:0000313" key="1">
    <source>
        <dbReference type="EMBL" id="KNC22702.1"/>
    </source>
</evidence>
<evidence type="ECO:0000313" key="2">
    <source>
        <dbReference type="Proteomes" id="UP000037069"/>
    </source>
</evidence>
<dbReference type="EMBL" id="JRES01001465">
    <property type="protein sequence ID" value="KNC22702.1"/>
    <property type="molecule type" value="Genomic_DNA"/>
</dbReference>
<comment type="caution">
    <text evidence="1">The sequence shown here is derived from an EMBL/GenBank/DDBJ whole genome shotgun (WGS) entry which is preliminary data.</text>
</comment>
<dbReference type="AlphaFoldDB" id="A0A0L0BRN4"/>
<name>A0A0L0BRN4_LUCCU</name>
<protein>
    <submittedName>
        <fullName evidence="1">Uncharacterized protein</fullName>
    </submittedName>
</protein>
<dbReference type="Proteomes" id="UP000037069">
    <property type="component" value="Unassembled WGS sequence"/>
</dbReference>
<sequence>MLAFHNEHIASCAFLTYFTPDSTTASTSPTALTTTAAAASILNDKQALTGILFKAKTMTNITPRKRPYLYRPQLSTVTLMNSIPYWFQRTKSDKKDCLTALPQLHRLHQQSIDDAVQREFSLNKTTFNTTFNNNKKQHQCSSDCNNNNACVSKL</sequence>
<reference evidence="1 2" key="1">
    <citation type="journal article" date="2015" name="Nat. Commun.">
        <title>Lucilia cuprina genome unlocks parasitic fly biology to underpin future interventions.</title>
        <authorList>
            <person name="Anstead C.A."/>
            <person name="Korhonen P.K."/>
            <person name="Young N.D."/>
            <person name="Hall R.S."/>
            <person name="Jex A.R."/>
            <person name="Murali S.C."/>
            <person name="Hughes D.S."/>
            <person name="Lee S.F."/>
            <person name="Perry T."/>
            <person name="Stroehlein A.J."/>
            <person name="Ansell B.R."/>
            <person name="Breugelmans B."/>
            <person name="Hofmann A."/>
            <person name="Qu J."/>
            <person name="Dugan S."/>
            <person name="Lee S.L."/>
            <person name="Chao H."/>
            <person name="Dinh H."/>
            <person name="Han Y."/>
            <person name="Doddapaneni H.V."/>
            <person name="Worley K.C."/>
            <person name="Muzny D.M."/>
            <person name="Ioannidis P."/>
            <person name="Waterhouse R.M."/>
            <person name="Zdobnov E.M."/>
            <person name="James P.J."/>
            <person name="Bagnall N.H."/>
            <person name="Kotze A.C."/>
            <person name="Gibbs R.A."/>
            <person name="Richards S."/>
            <person name="Batterham P."/>
            <person name="Gasser R.B."/>
        </authorList>
    </citation>
    <scope>NUCLEOTIDE SEQUENCE [LARGE SCALE GENOMIC DNA]</scope>
    <source>
        <strain evidence="1 2">LS</strain>
        <tissue evidence="1">Full body</tissue>
    </source>
</reference>
<proteinExistence type="predicted"/>